<proteinExistence type="predicted"/>
<keyword evidence="2" id="KW-1185">Reference proteome</keyword>
<sequence length="141" mass="15993">MLYEELHISHLIDSLDNFTALAQWIEHCLRAEGSWVRFQLRASNAGSISGPGREMCRRQLNDVLHIDASLSVSPPPFLSLSQKQNKKCPQVRTNQKGKRIVYKFPFPGKKMKALGRSCQWLLIEVSLSLLSPNTGIHAMMF</sequence>
<reference evidence="1 2" key="1">
    <citation type="journal article" date="2020" name="Nature">
        <title>Six reference-quality genomes reveal evolution of bat adaptations.</title>
        <authorList>
            <person name="Jebb D."/>
            <person name="Huang Z."/>
            <person name="Pippel M."/>
            <person name="Hughes G.M."/>
            <person name="Lavrichenko K."/>
            <person name="Devanna P."/>
            <person name="Winkler S."/>
            <person name="Jermiin L.S."/>
            <person name="Skirmuntt E.C."/>
            <person name="Katzourakis A."/>
            <person name="Burkitt-Gray L."/>
            <person name="Ray D.A."/>
            <person name="Sullivan K.A.M."/>
            <person name="Roscito J.G."/>
            <person name="Kirilenko B.M."/>
            <person name="Davalos L.M."/>
            <person name="Corthals A.P."/>
            <person name="Power M.L."/>
            <person name="Jones G."/>
            <person name="Ransome R.D."/>
            <person name="Dechmann D.K.N."/>
            <person name="Locatelli A.G."/>
            <person name="Puechmaille S.J."/>
            <person name="Fedrigo O."/>
            <person name="Jarvis E.D."/>
            <person name="Hiller M."/>
            <person name="Vernes S.C."/>
            <person name="Myers E.W."/>
            <person name="Teeling E.C."/>
        </authorList>
    </citation>
    <scope>NUCLEOTIDE SEQUENCE [LARGE SCALE GENOMIC DNA]</scope>
    <source>
        <strain evidence="1">MPipKuh1</strain>
        <tissue evidence="1">Flight muscle</tissue>
    </source>
</reference>
<name>A0A7J8B0Y8_PIPKU</name>
<accession>A0A7J8B0Y8</accession>
<gene>
    <name evidence="1" type="ORF">mPipKuh1_007687</name>
</gene>
<dbReference type="AlphaFoldDB" id="A0A7J8B0Y8"/>
<comment type="caution">
    <text evidence="1">The sequence shown here is derived from an EMBL/GenBank/DDBJ whole genome shotgun (WGS) entry which is preliminary data.</text>
</comment>
<protein>
    <submittedName>
        <fullName evidence="1">Uncharacterized protein</fullName>
    </submittedName>
</protein>
<evidence type="ECO:0000313" key="1">
    <source>
        <dbReference type="EMBL" id="KAF6392473.1"/>
    </source>
</evidence>
<dbReference type="Proteomes" id="UP000558488">
    <property type="component" value="Unassembled WGS sequence"/>
</dbReference>
<organism evidence="1 2">
    <name type="scientific">Pipistrellus kuhlii</name>
    <name type="common">Kuhl's pipistrelle</name>
    <dbReference type="NCBI Taxonomy" id="59472"/>
    <lineage>
        <taxon>Eukaryota</taxon>
        <taxon>Metazoa</taxon>
        <taxon>Chordata</taxon>
        <taxon>Craniata</taxon>
        <taxon>Vertebrata</taxon>
        <taxon>Euteleostomi</taxon>
        <taxon>Mammalia</taxon>
        <taxon>Eutheria</taxon>
        <taxon>Laurasiatheria</taxon>
        <taxon>Chiroptera</taxon>
        <taxon>Yangochiroptera</taxon>
        <taxon>Vespertilionidae</taxon>
        <taxon>Pipistrellus</taxon>
    </lineage>
</organism>
<dbReference type="EMBL" id="JACAGB010000001">
    <property type="protein sequence ID" value="KAF6392473.1"/>
    <property type="molecule type" value="Genomic_DNA"/>
</dbReference>
<evidence type="ECO:0000313" key="2">
    <source>
        <dbReference type="Proteomes" id="UP000558488"/>
    </source>
</evidence>